<keyword evidence="8" id="KW-0443">Lipid metabolism</keyword>
<dbReference type="Proteomes" id="UP001065593">
    <property type="component" value="Unassembled WGS sequence"/>
</dbReference>
<keyword evidence="5 8" id="KW-0560">Oxidoreductase</keyword>
<comment type="subunit">
    <text evidence="8">Homotetramer.</text>
</comment>
<dbReference type="InterPro" id="IPR057326">
    <property type="entry name" value="KR_dom"/>
</dbReference>
<protein>
    <recommendedName>
        <fullName evidence="3 8">3-oxoacyl-[acyl-carrier-protein] reductase</fullName>
        <ecNumber evidence="3 8">1.1.1.100</ecNumber>
    </recommendedName>
</protein>
<comment type="pathway">
    <text evidence="1 8">Lipid metabolism; fatty acid biosynthesis.</text>
</comment>
<comment type="catalytic activity">
    <reaction evidence="7 8">
        <text>a (3R)-hydroxyacyl-[ACP] + NADP(+) = a 3-oxoacyl-[ACP] + NADPH + H(+)</text>
        <dbReference type="Rhea" id="RHEA:17397"/>
        <dbReference type="Rhea" id="RHEA-COMP:9916"/>
        <dbReference type="Rhea" id="RHEA-COMP:9945"/>
        <dbReference type="ChEBI" id="CHEBI:15378"/>
        <dbReference type="ChEBI" id="CHEBI:57783"/>
        <dbReference type="ChEBI" id="CHEBI:58349"/>
        <dbReference type="ChEBI" id="CHEBI:78776"/>
        <dbReference type="ChEBI" id="CHEBI:78827"/>
        <dbReference type="EC" id="1.1.1.100"/>
    </reaction>
</comment>
<evidence type="ECO:0000256" key="3">
    <source>
        <dbReference type="ARBA" id="ARBA00012948"/>
    </source>
</evidence>
<evidence type="ECO:0000256" key="5">
    <source>
        <dbReference type="ARBA" id="ARBA00023002"/>
    </source>
</evidence>
<dbReference type="PRINTS" id="PR00080">
    <property type="entry name" value="SDRFAMILY"/>
</dbReference>
<evidence type="ECO:0000256" key="7">
    <source>
        <dbReference type="ARBA" id="ARBA00048508"/>
    </source>
</evidence>
<dbReference type="InterPro" id="IPR020904">
    <property type="entry name" value="Sc_DH/Rdtase_CS"/>
</dbReference>
<evidence type="ECO:0000256" key="2">
    <source>
        <dbReference type="ARBA" id="ARBA00006484"/>
    </source>
</evidence>
<dbReference type="PANTHER" id="PTHR42879:SF2">
    <property type="entry name" value="3-OXOACYL-[ACYL-CARRIER-PROTEIN] REDUCTASE FABG"/>
    <property type="match status" value="1"/>
</dbReference>
<keyword evidence="8" id="KW-0521">NADP</keyword>
<keyword evidence="8" id="KW-0444">Lipid biosynthesis</keyword>
<dbReference type="NCBIfam" id="NF009464">
    <property type="entry name" value="PRK12824.1"/>
    <property type="match status" value="1"/>
</dbReference>
<dbReference type="SUPFAM" id="SSF51735">
    <property type="entry name" value="NAD(P)-binding Rossmann-fold domains"/>
    <property type="match status" value="1"/>
</dbReference>
<feature type="domain" description="Ketoreductase" evidence="9">
    <location>
        <begin position="7"/>
        <end position="187"/>
    </location>
</feature>
<dbReference type="PANTHER" id="PTHR42879">
    <property type="entry name" value="3-OXOACYL-(ACYL-CARRIER-PROTEIN) REDUCTASE"/>
    <property type="match status" value="1"/>
</dbReference>
<dbReference type="SMART" id="SM00822">
    <property type="entry name" value="PKS_KR"/>
    <property type="match status" value="1"/>
</dbReference>
<dbReference type="NCBIfam" id="TIGR01830">
    <property type="entry name" value="3oxo_ACP_reduc"/>
    <property type="match status" value="1"/>
</dbReference>
<evidence type="ECO:0000256" key="6">
    <source>
        <dbReference type="ARBA" id="ARBA00023160"/>
    </source>
</evidence>
<dbReference type="EMBL" id="BRZA01000001">
    <property type="protein sequence ID" value="GLC87433.1"/>
    <property type="molecule type" value="Genomic_DNA"/>
</dbReference>
<dbReference type="PROSITE" id="PS00061">
    <property type="entry name" value="ADH_SHORT"/>
    <property type="match status" value="1"/>
</dbReference>
<dbReference type="InterPro" id="IPR036291">
    <property type="entry name" value="NAD(P)-bd_dom_sf"/>
</dbReference>
<comment type="function">
    <text evidence="8">Catalyzes the NADPH-dependent reduction of beta-ketoacyl-ACP substrates to beta-hydroxyacyl-ACP products, the first reductive step in the elongation cycle of fatty acid biosynthesis.</text>
</comment>
<dbReference type="NCBIfam" id="NF004198">
    <property type="entry name" value="PRK05653.1-3"/>
    <property type="match status" value="1"/>
</dbReference>
<evidence type="ECO:0000313" key="11">
    <source>
        <dbReference type="Proteomes" id="UP001065593"/>
    </source>
</evidence>
<proteinExistence type="inferred from homology"/>
<evidence type="ECO:0000259" key="9">
    <source>
        <dbReference type="SMART" id="SM00822"/>
    </source>
</evidence>
<evidence type="ECO:0000256" key="4">
    <source>
        <dbReference type="ARBA" id="ARBA00022832"/>
    </source>
</evidence>
<keyword evidence="4 8" id="KW-0276">Fatty acid metabolism</keyword>
<dbReference type="Pfam" id="PF13561">
    <property type="entry name" value="adh_short_C2"/>
    <property type="match status" value="1"/>
</dbReference>
<accession>A0ABQ5NGC8</accession>
<dbReference type="Gene3D" id="3.40.50.720">
    <property type="entry name" value="NAD(P)-binding Rossmann-like Domain"/>
    <property type="match status" value="1"/>
</dbReference>
<sequence>MRKLEGKVAVVTGASRGIGRAIALKLADDGAKVVVNYSGSQAKAEEVVAVIQANGGEAIAVQASVANVDEVTALMDTAVKTFGSLDILVNNAGITRDNLLMRMKEDEWDDVIDTNLKGVFLCTKAVTRQMMKQRAGRIINISSIVGVAGNAGQANYVAAKAGVIGLTKTTAKELASRNILVNAIAPGFIETEMTEQLPEDIKQSMLTQIPLAKLGQPEDIAKAVVFLASEDANYMTGQTLHIDGGMVM</sequence>
<dbReference type="EC" id="1.1.1.100" evidence="3 8"/>
<comment type="similarity">
    <text evidence="2 8">Belongs to the short-chain dehydrogenases/reductases (SDR) family.</text>
</comment>
<dbReference type="InterPro" id="IPR002347">
    <property type="entry name" value="SDR_fam"/>
</dbReference>
<dbReference type="CDD" id="cd05333">
    <property type="entry name" value="BKR_SDR_c"/>
    <property type="match status" value="1"/>
</dbReference>
<dbReference type="InterPro" id="IPR011284">
    <property type="entry name" value="3oxo_ACP_reduc"/>
</dbReference>
<evidence type="ECO:0000256" key="8">
    <source>
        <dbReference type="RuleBase" id="RU366074"/>
    </source>
</evidence>
<dbReference type="PRINTS" id="PR00081">
    <property type="entry name" value="GDHRDH"/>
</dbReference>
<evidence type="ECO:0000256" key="1">
    <source>
        <dbReference type="ARBA" id="ARBA00005194"/>
    </source>
</evidence>
<dbReference type="NCBIfam" id="NF005559">
    <property type="entry name" value="PRK07231.1"/>
    <property type="match status" value="1"/>
</dbReference>
<reference evidence="10" key="1">
    <citation type="submission" date="2022-08" db="EMBL/GenBank/DDBJ databases">
        <title>Draft genome sequence of Lysinibacillus sp. strain KH24.</title>
        <authorList>
            <person name="Kanbe H."/>
            <person name="Itoh H."/>
        </authorList>
    </citation>
    <scope>NUCLEOTIDE SEQUENCE</scope>
    <source>
        <strain evidence="10">KH24</strain>
    </source>
</reference>
<name>A0ABQ5NGC8_9BACI</name>
<dbReference type="InterPro" id="IPR050259">
    <property type="entry name" value="SDR"/>
</dbReference>
<comment type="caution">
    <text evidence="10">The sequence shown here is derived from an EMBL/GenBank/DDBJ whole genome shotgun (WGS) entry which is preliminary data.</text>
</comment>
<dbReference type="RefSeq" id="WP_264987156.1">
    <property type="nucleotide sequence ID" value="NZ_BRZA01000001.1"/>
</dbReference>
<evidence type="ECO:0000313" key="10">
    <source>
        <dbReference type="EMBL" id="GLC87433.1"/>
    </source>
</evidence>
<dbReference type="NCBIfam" id="NF009466">
    <property type="entry name" value="PRK12826.1-2"/>
    <property type="match status" value="1"/>
</dbReference>
<organism evidence="10 11">
    <name type="scientific">Lysinibacillus piscis</name>
    <dbReference type="NCBI Taxonomy" id="2518931"/>
    <lineage>
        <taxon>Bacteria</taxon>
        <taxon>Bacillati</taxon>
        <taxon>Bacillota</taxon>
        <taxon>Bacilli</taxon>
        <taxon>Bacillales</taxon>
        <taxon>Bacillaceae</taxon>
        <taxon>Lysinibacillus</taxon>
    </lineage>
</organism>
<keyword evidence="6 8" id="KW-0275">Fatty acid biosynthesis</keyword>
<keyword evidence="11" id="KW-1185">Reference proteome</keyword>
<gene>
    <name evidence="10" type="primary">fabG_2</name>
    <name evidence="10" type="ORF">LYSBPC_05600</name>
</gene>
<dbReference type="NCBIfam" id="NF004197">
    <property type="entry name" value="PRK05653.1-1"/>
    <property type="match status" value="1"/>
</dbReference>